<keyword evidence="2" id="KW-1185">Reference proteome</keyword>
<dbReference type="AlphaFoldDB" id="A0A1L7XR98"/>
<dbReference type="EMBL" id="FJOG01000044">
    <property type="protein sequence ID" value="CZR67478.1"/>
    <property type="molecule type" value="Genomic_DNA"/>
</dbReference>
<evidence type="ECO:0000313" key="2">
    <source>
        <dbReference type="Proteomes" id="UP000184330"/>
    </source>
</evidence>
<protein>
    <submittedName>
        <fullName evidence="1">Uncharacterized protein</fullName>
    </submittedName>
</protein>
<proteinExistence type="predicted"/>
<dbReference type="Proteomes" id="UP000184330">
    <property type="component" value="Unassembled WGS sequence"/>
</dbReference>
<accession>A0A1L7XR98</accession>
<reference evidence="1 2" key="1">
    <citation type="submission" date="2016-03" db="EMBL/GenBank/DDBJ databases">
        <authorList>
            <person name="Ploux O."/>
        </authorList>
    </citation>
    <scope>NUCLEOTIDE SEQUENCE [LARGE SCALE GENOMIC DNA]</scope>
    <source>
        <strain evidence="1 2">UAMH 11012</strain>
    </source>
</reference>
<evidence type="ECO:0000313" key="1">
    <source>
        <dbReference type="EMBL" id="CZR67478.1"/>
    </source>
</evidence>
<organism evidence="1 2">
    <name type="scientific">Phialocephala subalpina</name>
    <dbReference type="NCBI Taxonomy" id="576137"/>
    <lineage>
        <taxon>Eukaryota</taxon>
        <taxon>Fungi</taxon>
        <taxon>Dikarya</taxon>
        <taxon>Ascomycota</taxon>
        <taxon>Pezizomycotina</taxon>
        <taxon>Leotiomycetes</taxon>
        <taxon>Helotiales</taxon>
        <taxon>Mollisiaceae</taxon>
        <taxon>Phialocephala</taxon>
        <taxon>Phialocephala fortinii species complex</taxon>
    </lineage>
</organism>
<name>A0A1L7XR98_9HELO</name>
<gene>
    <name evidence="1" type="ORF">PAC_17377</name>
</gene>
<sequence length="155" mass="17166">MTYFRFVCFNMGTFIRPRRVTTSAIIGLAPSRNLIRDLSRLKKVPIAFGSRTDLTPRVSKRALDWETAVQKGPALFCKLDVGADDAPQSKWTDIESLTYWDGEKMTTTWNPSLSGGAYYDRVYNVPNGIIVADGTLSPQSAAGKEGFPTWVPVGQ</sequence>